<dbReference type="GeneID" id="65310481"/>
<reference evidence="3 4" key="1">
    <citation type="submission" date="2016-10" db="EMBL/GenBank/DDBJ databases">
        <authorList>
            <person name="de Groot N.N."/>
        </authorList>
    </citation>
    <scope>NUCLEOTIDE SEQUENCE [LARGE SCALE GENOMIC DNA]</scope>
    <source>
        <strain evidence="3 4">DSM 12272</strain>
    </source>
</reference>
<keyword evidence="4" id="KW-1185">Reference proteome</keyword>
<sequence>MFRFDDKKEELKTRQRELMRNVKMGEKPKFKDLLSIMIAQYVIILPVAFIGIIIFFLVIKGILYFWGS</sequence>
<accession>A0A1H0MFP2</accession>
<keyword evidence="1" id="KW-0812">Transmembrane</keyword>
<keyword evidence="1" id="KW-0472">Membrane</keyword>
<dbReference type="OrthoDB" id="1932563at2"/>
<dbReference type="EMBL" id="JACKWY010000002">
    <property type="protein sequence ID" value="MBB6713710.1"/>
    <property type="molecule type" value="Genomic_DNA"/>
</dbReference>
<gene>
    <name evidence="2" type="ORF">H7E68_03025</name>
    <name evidence="3" type="ORF">SAMN04488529_101441</name>
</gene>
<evidence type="ECO:0000313" key="5">
    <source>
        <dbReference type="Proteomes" id="UP000585258"/>
    </source>
</evidence>
<evidence type="ECO:0000256" key="1">
    <source>
        <dbReference type="SAM" id="Phobius"/>
    </source>
</evidence>
<name>A0A1H0MFP2_9CLOT</name>
<dbReference type="AlphaFoldDB" id="A0A1H0MFP2"/>
<proteinExistence type="predicted"/>
<evidence type="ECO:0000313" key="3">
    <source>
        <dbReference type="EMBL" id="SDO79302.1"/>
    </source>
</evidence>
<dbReference type="RefSeq" id="WP_089965320.1">
    <property type="nucleotide sequence ID" value="NZ_CP071376.1"/>
</dbReference>
<protein>
    <submittedName>
        <fullName evidence="3">Uncharacterized protein</fullName>
    </submittedName>
</protein>
<dbReference type="Proteomes" id="UP000198597">
    <property type="component" value="Unassembled WGS sequence"/>
</dbReference>
<keyword evidence="1" id="KW-1133">Transmembrane helix</keyword>
<dbReference type="EMBL" id="FNJM01000001">
    <property type="protein sequence ID" value="SDO79302.1"/>
    <property type="molecule type" value="Genomic_DNA"/>
</dbReference>
<feature type="transmembrane region" description="Helical" evidence="1">
    <location>
        <begin position="33"/>
        <end position="66"/>
    </location>
</feature>
<reference evidence="2 5" key="2">
    <citation type="submission" date="2020-08" db="EMBL/GenBank/DDBJ databases">
        <title>Clostridia isolated from Swiss meat.</title>
        <authorList>
            <person name="Wambui J."/>
            <person name="Stevens M.J.A."/>
            <person name="Stephan R."/>
        </authorList>
    </citation>
    <scope>NUCLEOTIDE SEQUENCE [LARGE SCALE GENOMIC DNA]</scope>
    <source>
        <strain evidence="2 5">CM001</strain>
    </source>
</reference>
<dbReference type="STRING" id="94869.SAMN04488529_101441"/>
<organism evidence="3 4">
    <name type="scientific">Clostridium gasigenes</name>
    <dbReference type="NCBI Taxonomy" id="94869"/>
    <lineage>
        <taxon>Bacteria</taxon>
        <taxon>Bacillati</taxon>
        <taxon>Bacillota</taxon>
        <taxon>Clostridia</taxon>
        <taxon>Eubacteriales</taxon>
        <taxon>Clostridiaceae</taxon>
        <taxon>Clostridium</taxon>
    </lineage>
</organism>
<evidence type="ECO:0000313" key="2">
    <source>
        <dbReference type="EMBL" id="MBB6713710.1"/>
    </source>
</evidence>
<dbReference type="Proteomes" id="UP000585258">
    <property type="component" value="Unassembled WGS sequence"/>
</dbReference>
<evidence type="ECO:0000313" key="4">
    <source>
        <dbReference type="Proteomes" id="UP000198597"/>
    </source>
</evidence>